<dbReference type="EMBL" id="FCOI02000046">
    <property type="protein sequence ID" value="SAK95914.1"/>
    <property type="molecule type" value="Genomic_DNA"/>
</dbReference>
<dbReference type="RefSeq" id="WP_061164746.1">
    <property type="nucleotide sequence ID" value="NZ_FCOI02000046.1"/>
</dbReference>
<feature type="compositionally biased region" description="Basic and acidic residues" evidence="2">
    <location>
        <begin position="96"/>
        <end position="111"/>
    </location>
</feature>
<name>A0A158DMU4_9BURK</name>
<evidence type="ECO:0000313" key="3">
    <source>
        <dbReference type="EMBL" id="SAK95914.1"/>
    </source>
</evidence>
<dbReference type="OrthoDB" id="7595806at2"/>
<evidence type="ECO:0000256" key="2">
    <source>
        <dbReference type="SAM" id="MobiDB-lite"/>
    </source>
</evidence>
<sequence length="348" mass="39122">MTTTTQSGVADAAPSFEAFDEGDAANEFLSRWSDEDPSLKASEDPEDEDLADEEDEPVEQEEAESEPEEDEEETEDPQDEAEESEEDAEEGEDVEETKPKKGKELEDDAIVKVRFEDEDHEVSVKDLKRLFGQEKALTQKSQQVAAQRKAVEEANQKAAAQLDRLHQKAMARWEPYSKIDMLVASKQLDADTFAALRKEAQEAYDEVRFITQEVEGFVQNANAQRQQQMKETAAQSVKTLQEKIPGWDSKTYDSVRSYAVSLGMPEHVVNSVVDHFALEMMYKAMKFDQAKTVVTKKVNKTPAKVLKPTKVVTTTSNKVDKSAKAKQRLQRSGSTEDAADVFLSRWAV</sequence>
<feature type="region of interest" description="Disordered" evidence="2">
    <location>
        <begin position="1"/>
        <end position="111"/>
    </location>
</feature>
<feature type="compositionally biased region" description="Basic and acidic residues" evidence="2">
    <location>
        <begin position="32"/>
        <end position="43"/>
    </location>
</feature>
<keyword evidence="1" id="KW-0175">Coiled coil</keyword>
<feature type="compositionally biased region" description="Acidic residues" evidence="2">
    <location>
        <begin position="44"/>
        <end position="95"/>
    </location>
</feature>
<evidence type="ECO:0008006" key="5">
    <source>
        <dbReference type="Google" id="ProtNLM"/>
    </source>
</evidence>
<proteinExistence type="predicted"/>
<evidence type="ECO:0000313" key="4">
    <source>
        <dbReference type="Proteomes" id="UP000054624"/>
    </source>
</evidence>
<accession>A0A158DMU4</accession>
<evidence type="ECO:0000256" key="1">
    <source>
        <dbReference type="SAM" id="Coils"/>
    </source>
</evidence>
<dbReference type="Proteomes" id="UP000054624">
    <property type="component" value="Unassembled WGS sequence"/>
</dbReference>
<reference evidence="4" key="1">
    <citation type="submission" date="2016-01" db="EMBL/GenBank/DDBJ databases">
        <authorList>
            <person name="Peeters Charlotte."/>
        </authorList>
    </citation>
    <scope>NUCLEOTIDE SEQUENCE [LARGE SCALE GENOMIC DNA]</scope>
</reference>
<gene>
    <name evidence="3" type="ORF">AWB76_07217</name>
</gene>
<feature type="coiled-coil region" evidence="1">
    <location>
        <begin position="137"/>
        <end position="168"/>
    </location>
</feature>
<protein>
    <recommendedName>
        <fullName evidence="5">Scaffolding protein</fullName>
    </recommendedName>
</protein>
<keyword evidence="4" id="KW-1185">Reference proteome</keyword>
<dbReference type="AlphaFoldDB" id="A0A158DMU4"/>
<dbReference type="STRING" id="1777137.AWB76_07217"/>
<feature type="coiled-coil region" evidence="1">
    <location>
        <begin position="193"/>
        <end position="243"/>
    </location>
</feature>
<organism evidence="3 4">
    <name type="scientific">Caballeronia temeraria</name>
    <dbReference type="NCBI Taxonomy" id="1777137"/>
    <lineage>
        <taxon>Bacteria</taxon>
        <taxon>Pseudomonadati</taxon>
        <taxon>Pseudomonadota</taxon>
        <taxon>Betaproteobacteria</taxon>
        <taxon>Burkholderiales</taxon>
        <taxon>Burkholderiaceae</taxon>
        <taxon>Caballeronia</taxon>
    </lineage>
</organism>